<sequence>MARWGRSAVAKAPLQRGDQLLPGPVQGAQPVGAAARKGRPPAVVAVARGHDRMRPARKGLPPAAKPQGVATSGQLARACRPWPGYNGRLPVTRLQGGGRQQPALPPVARVAAP</sequence>
<dbReference type="EMBL" id="AMZH03029985">
    <property type="protein sequence ID" value="RRT33065.1"/>
    <property type="molecule type" value="Genomic_DNA"/>
</dbReference>
<accession>A0A426X0R1</accession>
<dbReference type="Proteomes" id="UP000287651">
    <property type="component" value="Unassembled WGS sequence"/>
</dbReference>
<evidence type="ECO:0000313" key="2">
    <source>
        <dbReference type="EMBL" id="RRT33065.1"/>
    </source>
</evidence>
<evidence type="ECO:0000256" key="1">
    <source>
        <dbReference type="SAM" id="MobiDB-lite"/>
    </source>
</evidence>
<evidence type="ECO:0000313" key="3">
    <source>
        <dbReference type="Proteomes" id="UP000287651"/>
    </source>
</evidence>
<organism evidence="2 3">
    <name type="scientific">Ensete ventricosum</name>
    <name type="common">Abyssinian banana</name>
    <name type="synonym">Musa ensete</name>
    <dbReference type="NCBI Taxonomy" id="4639"/>
    <lineage>
        <taxon>Eukaryota</taxon>
        <taxon>Viridiplantae</taxon>
        <taxon>Streptophyta</taxon>
        <taxon>Embryophyta</taxon>
        <taxon>Tracheophyta</taxon>
        <taxon>Spermatophyta</taxon>
        <taxon>Magnoliopsida</taxon>
        <taxon>Liliopsida</taxon>
        <taxon>Zingiberales</taxon>
        <taxon>Musaceae</taxon>
        <taxon>Ensete</taxon>
    </lineage>
</organism>
<feature type="region of interest" description="Disordered" evidence="1">
    <location>
        <begin position="93"/>
        <end position="113"/>
    </location>
</feature>
<protein>
    <submittedName>
        <fullName evidence="2">Uncharacterized protein</fullName>
    </submittedName>
</protein>
<gene>
    <name evidence="2" type="ORF">B296_00057399</name>
</gene>
<feature type="region of interest" description="Disordered" evidence="1">
    <location>
        <begin position="1"/>
        <end position="72"/>
    </location>
</feature>
<name>A0A426X0R1_ENSVE</name>
<comment type="caution">
    <text evidence="2">The sequence shown here is derived from an EMBL/GenBank/DDBJ whole genome shotgun (WGS) entry which is preliminary data.</text>
</comment>
<reference evidence="2 3" key="1">
    <citation type="journal article" date="2014" name="Agronomy (Basel)">
        <title>A Draft Genome Sequence for Ensete ventricosum, the Drought-Tolerant Tree Against Hunger.</title>
        <authorList>
            <person name="Harrison J."/>
            <person name="Moore K.A."/>
            <person name="Paszkiewicz K."/>
            <person name="Jones T."/>
            <person name="Grant M."/>
            <person name="Ambacheew D."/>
            <person name="Muzemil S."/>
            <person name="Studholme D.J."/>
        </authorList>
    </citation>
    <scope>NUCLEOTIDE SEQUENCE [LARGE SCALE GENOMIC DNA]</scope>
</reference>
<dbReference type="AlphaFoldDB" id="A0A426X0R1"/>
<proteinExistence type="predicted"/>